<accession>D1BZS1</accession>
<dbReference type="KEGG" id="xce:Xcel_3043"/>
<reference evidence="2" key="1">
    <citation type="submission" date="2009-11" db="EMBL/GenBank/DDBJ databases">
        <title>The complete chromosome of Xylanimonas cellulosilytica DSM 15894.</title>
        <authorList>
            <consortium name="US DOE Joint Genome Institute (JGI-PGF)"/>
            <person name="Lucas S."/>
            <person name="Copeland A."/>
            <person name="Lapidus A."/>
            <person name="Glavina del Rio T."/>
            <person name="Dalin E."/>
            <person name="Tice H."/>
            <person name="Bruce D."/>
            <person name="Goodwin L."/>
            <person name="Pitluck S."/>
            <person name="Kyrpides N."/>
            <person name="Mavromatis K."/>
            <person name="Ivanova N."/>
            <person name="Mikhailova N."/>
            <person name="Foster B."/>
            <person name="Clum A."/>
            <person name="Brettin T."/>
            <person name="Detter J.C."/>
            <person name="Han C."/>
            <person name="Larimer F."/>
            <person name="Land M."/>
            <person name="Hauser L."/>
            <person name="Markowitz V."/>
            <person name="Cheng J.F."/>
            <person name="Hugenholtz P."/>
            <person name="Woyke T."/>
            <person name="Wu D."/>
            <person name="Gehrich-Schroeter G."/>
            <person name="Schneider S."/>
            <person name="Pukall S.R."/>
            <person name="Klenk H.P."/>
            <person name="Eisen J.A."/>
        </authorList>
    </citation>
    <scope>NUCLEOTIDE SEQUENCE [LARGE SCALE GENOMIC DNA]</scope>
    <source>
        <strain evidence="2">DSM 15894 / CECT 5975 / LMG 20990 / XIL07</strain>
    </source>
</reference>
<dbReference type="EMBL" id="CP001821">
    <property type="protein sequence ID" value="ACZ32049.1"/>
    <property type="molecule type" value="Genomic_DNA"/>
</dbReference>
<dbReference type="HOGENOM" id="CLU_059149_0_0_11"/>
<reference evidence="1 2" key="2">
    <citation type="journal article" date="2010" name="Stand. Genomic Sci.">
        <title>Complete genome sequence of Xylanimonas cellulosilytica type strain (XIL07).</title>
        <authorList>
            <person name="Foster B."/>
            <person name="Pukall R."/>
            <person name="Abt B."/>
            <person name="Nolan M."/>
            <person name="Glavina Del Rio T."/>
            <person name="Chen F."/>
            <person name="Lucas S."/>
            <person name="Tice H."/>
            <person name="Pitluck S."/>
            <person name="Cheng J.-F."/>
            <person name="Chertkov O."/>
            <person name="Brettin T."/>
            <person name="Han C."/>
            <person name="Detter J.C."/>
            <person name="Bruce D."/>
            <person name="Goodwin L."/>
            <person name="Ivanova N."/>
            <person name="Mavromatis K."/>
            <person name="Pati A."/>
            <person name="Mikhailova N."/>
            <person name="Chen A."/>
            <person name="Palaniappan K."/>
            <person name="Land M."/>
            <person name="Hauser L."/>
            <person name="Chang Y.-J."/>
            <person name="Jeffries C.D."/>
            <person name="Chain P."/>
            <person name="Rohde M."/>
            <person name="Goeker M."/>
            <person name="Bristow J."/>
            <person name="Eisen J.A."/>
            <person name="Markowitz V."/>
            <person name="Hugenholtz P."/>
            <person name="Kyrpides N.C."/>
            <person name="Klenk H.-P."/>
            <person name="Lapidus A."/>
        </authorList>
    </citation>
    <scope>NUCLEOTIDE SEQUENCE [LARGE SCALE GENOMIC DNA]</scope>
    <source>
        <strain evidence="2">DSM 15894 / CECT 5975 / LMG 20990 / XIL07</strain>
    </source>
</reference>
<organism evidence="1 2">
    <name type="scientific">Xylanimonas cellulosilytica (strain DSM 15894 / JCM 12276 / CECT 5975 / KCTC 9989 / LMG 20990 / NBRC 107835 / XIL07)</name>
    <dbReference type="NCBI Taxonomy" id="446471"/>
    <lineage>
        <taxon>Bacteria</taxon>
        <taxon>Bacillati</taxon>
        <taxon>Actinomycetota</taxon>
        <taxon>Actinomycetes</taxon>
        <taxon>Micrococcales</taxon>
        <taxon>Promicromonosporaceae</taxon>
        <taxon>Xylanimonas</taxon>
    </lineage>
</organism>
<proteinExistence type="predicted"/>
<dbReference type="eggNOG" id="ENOG503351V">
    <property type="taxonomic scope" value="Bacteria"/>
</dbReference>
<gene>
    <name evidence="1" type="ordered locus">Xcel_3043</name>
</gene>
<keyword evidence="2" id="KW-1185">Reference proteome</keyword>
<dbReference type="OrthoDB" id="3784047at2"/>
<name>D1BZS1_XYLCX</name>
<protein>
    <submittedName>
        <fullName evidence="1">Uncharacterized protein</fullName>
    </submittedName>
</protein>
<sequence>MFPPPTGREPSLEQVRELDDAFFGSDPHGYFSARVRSLIAYADGAEADYAKGLAAEFRSKLRWIGDTDFLAHTSDALQTQVAVDAMSLRQHVAEAVARLWLALMQTRTAEPGSVSVWATLSRTPMSNLQVFDKIRECDGWNDGQAHLDLLLPKDRHIEFRENELVRQGVDVVHQWLDRTVDLLTRSDINIAAANNKYKHGFAVRARLDERIAFFPAGAIPSTGDTIPLSAAAKEVLLFETPVVAYLSEPPKDEEGKHGLELTRMGLDVPSLLVESTLLATLYGCLFHVAAARYADWSDGVGEVAPYPSLPLGPTPAQLLGSSVLGMRHPVTYRPDGSPPSRGHLIGLNDGSNFGLAVNHANRRKVTFVDDEEP</sequence>
<dbReference type="RefSeq" id="WP_012879791.1">
    <property type="nucleotide sequence ID" value="NC_013530.1"/>
</dbReference>
<evidence type="ECO:0000313" key="2">
    <source>
        <dbReference type="Proteomes" id="UP000002255"/>
    </source>
</evidence>
<evidence type="ECO:0000313" key="1">
    <source>
        <dbReference type="EMBL" id="ACZ32049.1"/>
    </source>
</evidence>
<dbReference type="Proteomes" id="UP000002255">
    <property type="component" value="Chromosome"/>
</dbReference>
<dbReference type="AlphaFoldDB" id="D1BZS1"/>